<dbReference type="GO" id="GO:0009330">
    <property type="term" value="C:DNA topoisomerase type II (double strand cut, ATP-hydrolyzing) complex"/>
    <property type="evidence" value="ECO:0007669"/>
    <property type="project" value="TreeGrafter"/>
</dbReference>
<dbReference type="InterPro" id="IPR050220">
    <property type="entry name" value="Type_II_DNA_Topoisomerases"/>
</dbReference>
<keyword evidence="4 7" id="KW-0799">Topoisomerase</keyword>
<dbReference type="InterPro" id="IPR013760">
    <property type="entry name" value="Topo_IIA-like_dom_sf"/>
</dbReference>
<reference evidence="10 11" key="1">
    <citation type="submission" date="2019-01" db="EMBL/GenBank/DDBJ databases">
        <authorList>
            <person name="Sayadi A."/>
        </authorList>
    </citation>
    <scope>NUCLEOTIDE SEQUENCE [LARGE SCALE GENOMIC DNA]</scope>
</reference>
<dbReference type="PROSITE" id="PS52040">
    <property type="entry name" value="TOPO_IIA"/>
    <property type="match status" value="1"/>
</dbReference>
<dbReference type="FunFam" id="3.90.199.10:FF:000001">
    <property type="entry name" value="DNA gyrase subunit A"/>
    <property type="match status" value="1"/>
</dbReference>
<dbReference type="CDD" id="cd00187">
    <property type="entry name" value="TOP4c"/>
    <property type="match status" value="1"/>
</dbReference>
<dbReference type="NCBIfam" id="TIGR01063">
    <property type="entry name" value="gyrA"/>
    <property type="match status" value="1"/>
</dbReference>
<keyword evidence="8" id="KW-0175">Coiled coil</keyword>
<comment type="catalytic activity">
    <reaction evidence="1 7">
        <text>ATP-dependent breakage, passage and rejoining of double-stranded DNA.</text>
        <dbReference type="EC" id="5.6.2.2"/>
    </reaction>
</comment>
<dbReference type="GO" id="GO:0006265">
    <property type="term" value="P:DNA topological change"/>
    <property type="evidence" value="ECO:0007669"/>
    <property type="project" value="UniProtKB-UniRule"/>
</dbReference>
<evidence type="ECO:0000256" key="2">
    <source>
        <dbReference type="ARBA" id="ARBA00008263"/>
    </source>
</evidence>
<dbReference type="GO" id="GO:0003677">
    <property type="term" value="F:DNA binding"/>
    <property type="evidence" value="ECO:0007669"/>
    <property type="project" value="UniProtKB-UniRule"/>
</dbReference>
<dbReference type="GO" id="GO:0005524">
    <property type="term" value="F:ATP binding"/>
    <property type="evidence" value="ECO:0007669"/>
    <property type="project" value="InterPro"/>
</dbReference>
<dbReference type="SMART" id="SM00434">
    <property type="entry name" value="TOP4c"/>
    <property type="match status" value="1"/>
</dbReference>
<dbReference type="InterPro" id="IPR013758">
    <property type="entry name" value="Topo_IIA_A/C_ab"/>
</dbReference>
<dbReference type="GO" id="GO:0003918">
    <property type="term" value="F:DNA topoisomerase type II (double strand cut, ATP-hydrolyzing) activity"/>
    <property type="evidence" value="ECO:0007669"/>
    <property type="project" value="UniProtKB-EC"/>
</dbReference>
<dbReference type="EC" id="5.6.2.2" evidence="3"/>
<dbReference type="Pfam" id="PF00521">
    <property type="entry name" value="DNA_topoisoIV"/>
    <property type="match status" value="1"/>
</dbReference>
<evidence type="ECO:0000256" key="8">
    <source>
        <dbReference type="SAM" id="Coils"/>
    </source>
</evidence>
<name>A0A653BQ48_CALMS</name>
<dbReference type="PANTHER" id="PTHR43493">
    <property type="entry name" value="DNA GYRASE/TOPOISOMERASE SUBUNIT A"/>
    <property type="match status" value="1"/>
</dbReference>
<dbReference type="InterPro" id="IPR013757">
    <property type="entry name" value="Topo_IIA_A_a_sf"/>
</dbReference>
<dbReference type="Proteomes" id="UP000410492">
    <property type="component" value="Unassembled WGS sequence"/>
</dbReference>
<evidence type="ECO:0000256" key="6">
    <source>
        <dbReference type="ARBA" id="ARBA00023235"/>
    </source>
</evidence>
<keyword evidence="11" id="KW-1185">Reference proteome</keyword>
<dbReference type="InterPro" id="IPR035516">
    <property type="entry name" value="Gyrase/topoIV_suA_C"/>
</dbReference>
<protein>
    <recommendedName>
        <fullName evidence="3">DNA topoisomerase (ATP-hydrolyzing)</fullName>
        <ecNumber evidence="3">5.6.2.2</ecNumber>
    </recommendedName>
</protein>
<feature type="active site" description="O-(5'-phospho-DNA)-tyrosine intermediate" evidence="7">
    <location>
        <position position="97"/>
    </location>
</feature>
<dbReference type="InterPro" id="IPR006691">
    <property type="entry name" value="GyrA/parC_rep"/>
</dbReference>
<gene>
    <name evidence="10" type="ORF">CALMAC_LOCUS2881</name>
</gene>
<dbReference type="Gene3D" id="3.30.1360.40">
    <property type="match status" value="1"/>
</dbReference>
<evidence type="ECO:0000256" key="3">
    <source>
        <dbReference type="ARBA" id="ARBA00012895"/>
    </source>
</evidence>
<dbReference type="FunFam" id="1.10.268.10:FF:000001">
    <property type="entry name" value="DNA gyrase subunit A"/>
    <property type="match status" value="1"/>
</dbReference>
<dbReference type="SUPFAM" id="SSF101904">
    <property type="entry name" value="GyrA/ParC C-terminal domain-like"/>
    <property type="match status" value="1"/>
</dbReference>
<dbReference type="OrthoDB" id="734at2759"/>
<dbReference type="Gene3D" id="2.120.10.90">
    <property type="entry name" value="DNA gyrase/topoisomerase IV, subunit A, C-terminal"/>
    <property type="match status" value="1"/>
</dbReference>
<dbReference type="Gene3D" id="3.90.199.10">
    <property type="entry name" value="Topoisomerase II, domain 5"/>
    <property type="match status" value="1"/>
</dbReference>
<keyword evidence="5 7" id="KW-0238">DNA-binding</keyword>
<evidence type="ECO:0000313" key="10">
    <source>
        <dbReference type="EMBL" id="VEN37733.1"/>
    </source>
</evidence>
<evidence type="ECO:0000256" key="4">
    <source>
        <dbReference type="ARBA" id="ARBA00023029"/>
    </source>
</evidence>
<sequence length="676" mass="75328">MSVIVGRALPDVRDGLKPVHRRVLYAMNVLGNDWNKAYKKSARVVGDVIGKYHPHGDSAVYDTIVRMAQPFSLRYMLVDGQGNFGSIDGDSAAAMRYTEIRLAKIAHELMADLEKETVDFVDNYDGTEKIPDVMPTKIPNLLVNGSSGIAVGMATNIPPHNITEVINGCLAYIDDEDISIEGLMEHIPGPDFPTAAIINGRRGIEEAYRTGRGKIYIRARAEVEADAKTGRETIIVHEIPYQVNKARLIEKIAELVKEKRVEGISALRDESDKDGMRIVIEIKRDAVGEVVLNNLYSQTQLQVSFGINMVALHHGQPKIMNLKEILSAFVRHRREVVTRRTIFELRKARDRAHILEALAVALANIDPIIELIRRAPTPAEAKASLDGQYYLTEQQAQAILDLRLQKLTGLEHEKLLDEYKELLEQIAELLHILGSAERLMEVIREELELVRDQFGDERRTEITANSSDINIEDLINREDVVVTLSHQGYVKYQPLTDYEAQRRGGKGKSAARIKEEDFIDRLLVANTHDTILCFSSRGRLYWMKVYQLPEASRGARGRPIVNLLPLEANERITAILPVREYEEGVNVFMATASGTVKKTALTEFSRPRSAGIIAVNLNEGDELIGVDLTSGSDEVMLFSAAGKVVRFKENAVRAMGRTATGVRGIKLAGEDAVVSL</sequence>
<dbReference type="AlphaFoldDB" id="A0A653BQ48"/>
<dbReference type="FunFam" id="3.30.1360.40:FF:000002">
    <property type="entry name" value="DNA gyrase subunit A"/>
    <property type="match status" value="1"/>
</dbReference>
<dbReference type="NCBIfam" id="NF004043">
    <property type="entry name" value="PRK05560.1"/>
    <property type="match status" value="1"/>
</dbReference>
<evidence type="ECO:0000313" key="11">
    <source>
        <dbReference type="Proteomes" id="UP000410492"/>
    </source>
</evidence>
<dbReference type="GO" id="GO:0005737">
    <property type="term" value="C:cytoplasm"/>
    <property type="evidence" value="ECO:0007669"/>
    <property type="project" value="TreeGrafter"/>
</dbReference>
<evidence type="ECO:0000259" key="9">
    <source>
        <dbReference type="PROSITE" id="PS52040"/>
    </source>
</evidence>
<dbReference type="Gene3D" id="1.10.268.10">
    <property type="entry name" value="Topoisomerase, domain 3"/>
    <property type="match status" value="1"/>
</dbReference>
<dbReference type="NCBIfam" id="NF004044">
    <property type="entry name" value="PRK05561.1"/>
    <property type="match status" value="1"/>
</dbReference>
<comment type="similarity">
    <text evidence="2">Belongs to the type II topoisomerase GyrA/ParC subunit family.</text>
</comment>
<dbReference type="SUPFAM" id="SSF56719">
    <property type="entry name" value="Type II DNA topoisomerase"/>
    <property type="match status" value="1"/>
</dbReference>
<evidence type="ECO:0000256" key="1">
    <source>
        <dbReference type="ARBA" id="ARBA00000185"/>
    </source>
</evidence>
<dbReference type="EMBL" id="CAACVG010003685">
    <property type="protein sequence ID" value="VEN37733.1"/>
    <property type="molecule type" value="Genomic_DNA"/>
</dbReference>
<dbReference type="InterPro" id="IPR002205">
    <property type="entry name" value="Topo_IIA_dom_A"/>
</dbReference>
<keyword evidence="6 7" id="KW-0413">Isomerase</keyword>
<dbReference type="PANTHER" id="PTHR43493:SF5">
    <property type="entry name" value="DNA GYRASE SUBUNIT A, CHLOROPLASTIC_MITOCHONDRIAL"/>
    <property type="match status" value="1"/>
</dbReference>
<feature type="domain" description="Topo IIA-type catalytic" evidence="9">
    <location>
        <begin position="9"/>
        <end position="474"/>
    </location>
</feature>
<proteinExistence type="inferred from homology"/>
<evidence type="ECO:0000256" key="7">
    <source>
        <dbReference type="PROSITE-ProRule" id="PRU01384"/>
    </source>
</evidence>
<feature type="coiled-coil region" evidence="8">
    <location>
        <begin position="412"/>
        <end position="453"/>
    </location>
</feature>
<accession>A0A653BQ48</accession>
<feature type="non-terminal residue" evidence="10">
    <location>
        <position position="676"/>
    </location>
</feature>
<evidence type="ECO:0000256" key="5">
    <source>
        <dbReference type="ARBA" id="ARBA00023125"/>
    </source>
</evidence>
<organism evidence="10 11">
    <name type="scientific">Callosobruchus maculatus</name>
    <name type="common">Southern cowpea weevil</name>
    <name type="synonym">Pulse bruchid</name>
    <dbReference type="NCBI Taxonomy" id="64391"/>
    <lineage>
        <taxon>Eukaryota</taxon>
        <taxon>Metazoa</taxon>
        <taxon>Ecdysozoa</taxon>
        <taxon>Arthropoda</taxon>
        <taxon>Hexapoda</taxon>
        <taxon>Insecta</taxon>
        <taxon>Pterygota</taxon>
        <taxon>Neoptera</taxon>
        <taxon>Endopterygota</taxon>
        <taxon>Coleoptera</taxon>
        <taxon>Polyphaga</taxon>
        <taxon>Cucujiformia</taxon>
        <taxon>Chrysomeloidea</taxon>
        <taxon>Chrysomelidae</taxon>
        <taxon>Bruchinae</taxon>
        <taxon>Bruchini</taxon>
        <taxon>Callosobruchus</taxon>
    </lineage>
</organism>
<dbReference type="Pfam" id="PF03989">
    <property type="entry name" value="DNA_gyraseA_C"/>
    <property type="match status" value="4"/>
</dbReference>